<dbReference type="OrthoDB" id="7048166at2759"/>
<keyword evidence="2" id="KW-1185">Reference proteome</keyword>
<dbReference type="Proteomes" id="UP001142489">
    <property type="component" value="Unassembled WGS sequence"/>
</dbReference>
<organism evidence="1 2">
    <name type="scientific">Phrynocephalus forsythii</name>
    <dbReference type="NCBI Taxonomy" id="171643"/>
    <lineage>
        <taxon>Eukaryota</taxon>
        <taxon>Metazoa</taxon>
        <taxon>Chordata</taxon>
        <taxon>Craniata</taxon>
        <taxon>Vertebrata</taxon>
        <taxon>Euteleostomi</taxon>
        <taxon>Lepidosauria</taxon>
        <taxon>Squamata</taxon>
        <taxon>Bifurcata</taxon>
        <taxon>Unidentata</taxon>
        <taxon>Episquamata</taxon>
        <taxon>Toxicofera</taxon>
        <taxon>Iguania</taxon>
        <taxon>Acrodonta</taxon>
        <taxon>Agamidae</taxon>
        <taxon>Agaminae</taxon>
        <taxon>Phrynocephalus</taxon>
    </lineage>
</organism>
<evidence type="ECO:0000313" key="1">
    <source>
        <dbReference type="EMBL" id="KAJ7319955.1"/>
    </source>
</evidence>
<comment type="caution">
    <text evidence="1">The sequence shown here is derived from an EMBL/GenBank/DDBJ whole genome shotgun (WGS) entry which is preliminary data.</text>
</comment>
<dbReference type="AlphaFoldDB" id="A0A9Q1AYT8"/>
<name>A0A9Q1AYT8_9SAUR</name>
<proteinExistence type="predicted"/>
<dbReference type="EMBL" id="JAPFRF010000010">
    <property type="protein sequence ID" value="KAJ7319955.1"/>
    <property type="molecule type" value="Genomic_DNA"/>
</dbReference>
<sequence length="82" mass="9642">QNNELRESFQNIQSHILKTNSDLKKMGLDLRQVSTLETKINSQQQHIEGIQKKSLYMEDSLRCTNIKLINFNVHKTTELKQE</sequence>
<protein>
    <submittedName>
        <fullName evidence="1">Uncharacterized protein</fullName>
    </submittedName>
</protein>
<accession>A0A9Q1AYT8</accession>
<feature type="non-terminal residue" evidence="1">
    <location>
        <position position="1"/>
    </location>
</feature>
<feature type="non-terminal residue" evidence="1">
    <location>
        <position position="82"/>
    </location>
</feature>
<gene>
    <name evidence="1" type="ORF">JRQ81_019466</name>
</gene>
<evidence type="ECO:0000313" key="2">
    <source>
        <dbReference type="Proteomes" id="UP001142489"/>
    </source>
</evidence>
<reference evidence="1" key="1">
    <citation type="journal article" date="2023" name="DNA Res.">
        <title>Chromosome-level genome assembly of Phrynocephalus forsythii using third-generation DNA sequencing and Hi-C analysis.</title>
        <authorList>
            <person name="Qi Y."/>
            <person name="Zhao W."/>
            <person name="Zhao Y."/>
            <person name="Niu C."/>
            <person name="Cao S."/>
            <person name="Zhang Y."/>
        </authorList>
    </citation>
    <scope>NUCLEOTIDE SEQUENCE</scope>
    <source>
        <tissue evidence="1">Muscle</tissue>
    </source>
</reference>